<dbReference type="RefSeq" id="WP_165030698.1">
    <property type="nucleotide sequence ID" value="NZ_JAAKZF010000031.1"/>
</dbReference>
<keyword evidence="7 8" id="KW-0472">Membrane</keyword>
<evidence type="ECO:0000256" key="7">
    <source>
        <dbReference type="ARBA" id="ARBA00023136"/>
    </source>
</evidence>
<dbReference type="PANTHER" id="PTHR36838:SF4">
    <property type="entry name" value="AUXIN EFFLUX CARRIER FAMILY PROTEIN"/>
    <property type="match status" value="1"/>
</dbReference>
<evidence type="ECO:0000256" key="8">
    <source>
        <dbReference type="SAM" id="Phobius"/>
    </source>
</evidence>
<dbReference type="AlphaFoldDB" id="A0A6G4WGX6"/>
<dbReference type="Pfam" id="PF03547">
    <property type="entry name" value="Mem_trans"/>
    <property type="match status" value="1"/>
</dbReference>
<gene>
    <name evidence="9" type="ORF">G6N73_19820</name>
</gene>
<evidence type="ECO:0000256" key="4">
    <source>
        <dbReference type="ARBA" id="ARBA00022475"/>
    </source>
</evidence>
<feature type="transmembrane region" description="Helical" evidence="8">
    <location>
        <begin position="197"/>
        <end position="214"/>
    </location>
</feature>
<feature type="transmembrane region" description="Helical" evidence="8">
    <location>
        <begin position="255"/>
        <end position="274"/>
    </location>
</feature>
<comment type="caution">
    <text evidence="9">The sequence shown here is derived from an EMBL/GenBank/DDBJ whole genome shotgun (WGS) entry which is preliminary data.</text>
</comment>
<dbReference type="Proteomes" id="UP001642900">
    <property type="component" value="Unassembled WGS sequence"/>
</dbReference>
<reference evidence="9 10" key="1">
    <citation type="submission" date="2020-02" db="EMBL/GenBank/DDBJ databases">
        <title>Genome sequence of strain CCNWXJ40-4.</title>
        <authorList>
            <person name="Gao J."/>
            <person name="Sun J."/>
        </authorList>
    </citation>
    <scope>NUCLEOTIDE SEQUENCE [LARGE SCALE GENOMIC DNA]</scope>
    <source>
        <strain evidence="9 10">CCNWXJ 40-4</strain>
    </source>
</reference>
<protein>
    <submittedName>
        <fullName evidence="9">AEC family transporter</fullName>
    </submittedName>
</protein>
<dbReference type="Gene3D" id="1.20.1530.20">
    <property type="match status" value="1"/>
</dbReference>
<evidence type="ECO:0000256" key="2">
    <source>
        <dbReference type="ARBA" id="ARBA00010145"/>
    </source>
</evidence>
<comment type="similarity">
    <text evidence="2">Belongs to the auxin efflux carrier (TC 2.A.69) family.</text>
</comment>
<evidence type="ECO:0000313" key="10">
    <source>
        <dbReference type="Proteomes" id="UP001642900"/>
    </source>
</evidence>
<feature type="transmembrane region" description="Helical" evidence="8">
    <location>
        <begin position="170"/>
        <end position="191"/>
    </location>
</feature>
<keyword evidence="6 8" id="KW-1133">Transmembrane helix</keyword>
<dbReference type="EMBL" id="JAAKZF010000031">
    <property type="protein sequence ID" value="NGO53380.1"/>
    <property type="molecule type" value="Genomic_DNA"/>
</dbReference>
<evidence type="ECO:0000256" key="5">
    <source>
        <dbReference type="ARBA" id="ARBA00022692"/>
    </source>
</evidence>
<feature type="transmembrane region" description="Helical" evidence="8">
    <location>
        <begin position="124"/>
        <end position="149"/>
    </location>
</feature>
<evidence type="ECO:0000256" key="3">
    <source>
        <dbReference type="ARBA" id="ARBA00022448"/>
    </source>
</evidence>
<feature type="transmembrane region" description="Helical" evidence="8">
    <location>
        <begin position="64"/>
        <end position="87"/>
    </location>
</feature>
<feature type="transmembrane region" description="Helical" evidence="8">
    <location>
        <begin position="226"/>
        <end position="249"/>
    </location>
</feature>
<accession>A0A6G4WGX6</accession>
<dbReference type="PANTHER" id="PTHR36838">
    <property type="entry name" value="AUXIN EFFLUX CARRIER FAMILY PROTEIN"/>
    <property type="match status" value="1"/>
</dbReference>
<name>A0A6G4WGX6_9HYPH</name>
<evidence type="ECO:0000313" key="9">
    <source>
        <dbReference type="EMBL" id="NGO53380.1"/>
    </source>
</evidence>
<keyword evidence="5 8" id="KW-0812">Transmembrane</keyword>
<dbReference type="InterPro" id="IPR038770">
    <property type="entry name" value="Na+/solute_symporter_sf"/>
</dbReference>
<proteinExistence type="inferred from homology"/>
<comment type="subcellular location">
    <subcellularLocation>
        <location evidence="1">Cell membrane</location>
        <topology evidence="1">Multi-pass membrane protein</topology>
    </subcellularLocation>
</comment>
<keyword evidence="3" id="KW-0813">Transport</keyword>
<feature type="transmembrane region" description="Helical" evidence="8">
    <location>
        <begin position="39"/>
        <end position="57"/>
    </location>
</feature>
<sequence>MLAIFESILPVFLLILAGNIVRRLPLVDPAAWSGLEQLGYWVLYPALLFITILNADFSGLGLNAMIAALLVAVLAMCAFTFCLWPLLERVGLAKASEFSSIFQTSVRWNGFIALAIAQKIFPPAGMAVVALVMAVIIIPINLASVFVVTRFADRSANWAKIGRGIATNPLILASLSAILMRASPFGLYGPLNETLDLLGRAALGMGLVTIGAGLRVHDLLRPRAPIIVPVVLKLAFFPALLVAMATTFGVEGQELLYLALCAAVPTAMNGYLLARQLGGDAELYAAATTIQTVIAFFTIPMVLAITAQLAG</sequence>
<dbReference type="InterPro" id="IPR004776">
    <property type="entry name" value="Mem_transp_PIN-like"/>
</dbReference>
<dbReference type="GO" id="GO:0005886">
    <property type="term" value="C:plasma membrane"/>
    <property type="evidence" value="ECO:0007669"/>
    <property type="project" value="UniProtKB-SubCell"/>
</dbReference>
<dbReference type="GO" id="GO:0055085">
    <property type="term" value="P:transmembrane transport"/>
    <property type="evidence" value="ECO:0007669"/>
    <property type="project" value="InterPro"/>
</dbReference>
<feature type="transmembrane region" description="Helical" evidence="8">
    <location>
        <begin position="283"/>
        <end position="310"/>
    </location>
</feature>
<evidence type="ECO:0000256" key="6">
    <source>
        <dbReference type="ARBA" id="ARBA00022989"/>
    </source>
</evidence>
<keyword evidence="10" id="KW-1185">Reference proteome</keyword>
<keyword evidence="4" id="KW-1003">Cell membrane</keyword>
<organism evidence="9 10">
    <name type="scientific">Allomesorhizobium camelthorni</name>
    <dbReference type="NCBI Taxonomy" id="475069"/>
    <lineage>
        <taxon>Bacteria</taxon>
        <taxon>Pseudomonadati</taxon>
        <taxon>Pseudomonadota</taxon>
        <taxon>Alphaproteobacteria</taxon>
        <taxon>Hyphomicrobiales</taxon>
        <taxon>Phyllobacteriaceae</taxon>
        <taxon>Allomesorhizobium</taxon>
    </lineage>
</organism>
<evidence type="ECO:0000256" key="1">
    <source>
        <dbReference type="ARBA" id="ARBA00004651"/>
    </source>
</evidence>